<feature type="compositionally biased region" description="Gly residues" evidence="7">
    <location>
        <begin position="396"/>
        <end position="409"/>
    </location>
</feature>
<evidence type="ECO:0000256" key="7">
    <source>
        <dbReference type="SAM" id="MobiDB-lite"/>
    </source>
</evidence>
<evidence type="ECO:0000256" key="5">
    <source>
        <dbReference type="ARBA" id="ARBA00022777"/>
    </source>
</evidence>
<keyword evidence="5 10" id="KW-0418">Kinase</keyword>
<evidence type="ECO:0000256" key="8">
    <source>
        <dbReference type="SAM" id="Phobius"/>
    </source>
</evidence>
<dbReference type="Gene3D" id="1.10.510.10">
    <property type="entry name" value="Transferase(Phosphotransferase) domain 1"/>
    <property type="match status" value="1"/>
</dbReference>
<name>A0ABY6YNZ7_9ACTN</name>
<dbReference type="RefSeq" id="WP_267947677.1">
    <property type="nucleotide sequence ID" value="NZ_CP113264.1"/>
</dbReference>
<dbReference type="PROSITE" id="PS50011">
    <property type="entry name" value="PROTEIN_KINASE_DOM"/>
    <property type="match status" value="1"/>
</dbReference>
<keyword evidence="8" id="KW-1133">Transmembrane helix</keyword>
<keyword evidence="2" id="KW-0723">Serine/threonine-protein kinase</keyword>
<dbReference type="PANTHER" id="PTHR43289">
    <property type="entry name" value="MITOGEN-ACTIVATED PROTEIN KINASE KINASE KINASE 20-RELATED"/>
    <property type="match status" value="1"/>
</dbReference>
<keyword evidence="6" id="KW-0067">ATP-binding</keyword>
<reference evidence="10 11" key="1">
    <citation type="journal article" date="2013" name="Int. J. Syst. Evol. Microbiol.">
        <title>Description of Streptomonospora sediminis sp. nov. and Streptomonospora nanhaiensis sp. nov., and reclassification of Nocardiopsis arabia Hozzein &amp; Goodfellow 2008 as Streptomonospora arabica comb. nov. and emended description of the genus Streptomonospora.</title>
        <authorList>
            <person name="Zhang D.F."/>
            <person name="Pan H.Q."/>
            <person name="He J."/>
            <person name="Zhang X.M."/>
            <person name="Zhang Y.G."/>
            <person name="Klenk H.P."/>
            <person name="Hu J.C."/>
            <person name="Li W.J."/>
        </authorList>
    </citation>
    <scope>NUCLEOTIDE SEQUENCE [LARGE SCALE GENOMIC DNA]</scope>
    <source>
        <strain evidence="10 11">12A09</strain>
    </source>
</reference>
<evidence type="ECO:0000313" key="11">
    <source>
        <dbReference type="Proteomes" id="UP001156498"/>
    </source>
</evidence>
<dbReference type="SUPFAM" id="SSF56112">
    <property type="entry name" value="Protein kinase-like (PK-like)"/>
    <property type="match status" value="1"/>
</dbReference>
<feature type="transmembrane region" description="Helical" evidence="8">
    <location>
        <begin position="517"/>
        <end position="539"/>
    </location>
</feature>
<dbReference type="GO" id="GO:0016301">
    <property type="term" value="F:kinase activity"/>
    <property type="evidence" value="ECO:0007669"/>
    <property type="project" value="UniProtKB-KW"/>
</dbReference>
<dbReference type="InterPro" id="IPR011009">
    <property type="entry name" value="Kinase-like_dom_sf"/>
</dbReference>
<dbReference type="InterPro" id="IPR036116">
    <property type="entry name" value="FN3_sf"/>
</dbReference>
<gene>
    <name evidence="10" type="ORF">OUQ99_01860</name>
</gene>
<keyword evidence="3" id="KW-0808">Transferase</keyword>
<accession>A0ABY6YNZ7</accession>
<feature type="compositionally biased region" description="Pro residues" evidence="7">
    <location>
        <begin position="443"/>
        <end position="458"/>
    </location>
</feature>
<dbReference type="InterPro" id="IPR000719">
    <property type="entry name" value="Prot_kinase_dom"/>
</dbReference>
<protein>
    <recommendedName>
        <fullName evidence="1">non-specific serine/threonine protein kinase</fullName>
        <ecNumber evidence="1">2.7.11.1</ecNumber>
    </recommendedName>
</protein>
<feature type="compositionally biased region" description="Low complexity" evidence="7">
    <location>
        <begin position="281"/>
        <end position="299"/>
    </location>
</feature>
<evidence type="ECO:0000256" key="1">
    <source>
        <dbReference type="ARBA" id="ARBA00012513"/>
    </source>
</evidence>
<keyword evidence="11" id="KW-1185">Reference proteome</keyword>
<dbReference type="Pfam" id="PF00069">
    <property type="entry name" value="Pkinase"/>
    <property type="match status" value="1"/>
</dbReference>
<keyword evidence="8" id="KW-0472">Membrane</keyword>
<dbReference type="CDD" id="cd14014">
    <property type="entry name" value="STKc_PknB_like"/>
    <property type="match status" value="1"/>
</dbReference>
<sequence>MSSTGSASDTGTGGSLVPGFHSLEVLHRGTASTVYRAVPDDGGDPVAVKVLRGPDGGAESERLRRMSDVPGAVRVVGHGSTTSGRPFVAMAHHAGRDYGRVLRDRHPLPVEEVVRVGLDVAGALAGVHALGLLHHAVEPSNILVGAEGAVLADAGALLPEGVLPPSAGPRTDALLHAPPEAVRGESPSAASDVYRLAATLWELLAGRPPFGGEAEASADPFGYRERVLGGGAPGPPRPGLPAPLVAALARALDGDPGVRFADAEGFAAALASVDREEGTASAAAASASGDATVAADTDPALPPVPRGPEGPDPSAAGDLTRPGETAGAEPVAARDAPGAPATAGGSTAPPEDRTREVDPPTPPAQAPGNPVAAREDGAPPADPVRAHDPVPHHPRGGGAAGSRSGGSEPGGIADASPDAPPVDAGDPWRGLVEWDPPRTASAPPAPATTSLPPPPPAPAFGAGTPYPTPAGHEAHRPASAERAPYRSAPSRQAPVRGSVPPPHADDAEEARSRRLRLVQVIVSATAIVVIALGLVAFVYPGPVASLLAAVGLAEPPADVPAEDGPPPADPSSAPHAAISREAAPSDVAMEDSGDTVVLTWTDNAGEGTPHHVVGGPAGGAYAALAEVEPGAAEARVTGLDAAGEYCFVVIAVLSADEVAPSEEACTERGAG</sequence>
<feature type="region of interest" description="Disordered" evidence="7">
    <location>
        <begin position="557"/>
        <end position="590"/>
    </location>
</feature>
<evidence type="ECO:0000256" key="6">
    <source>
        <dbReference type="ARBA" id="ARBA00022840"/>
    </source>
</evidence>
<evidence type="ECO:0000256" key="2">
    <source>
        <dbReference type="ARBA" id="ARBA00022527"/>
    </source>
</evidence>
<organism evidence="10 11">
    <name type="scientific">Streptomonospora nanhaiensis</name>
    <dbReference type="NCBI Taxonomy" id="1323731"/>
    <lineage>
        <taxon>Bacteria</taxon>
        <taxon>Bacillati</taxon>
        <taxon>Actinomycetota</taxon>
        <taxon>Actinomycetes</taxon>
        <taxon>Streptosporangiales</taxon>
        <taxon>Nocardiopsidaceae</taxon>
        <taxon>Streptomonospora</taxon>
    </lineage>
</organism>
<feature type="domain" description="Protein kinase" evidence="9">
    <location>
        <begin position="20"/>
        <end position="271"/>
    </location>
</feature>
<dbReference type="InterPro" id="IPR013783">
    <property type="entry name" value="Ig-like_fold"/>
</dbReference>
<dbReference type="Gene3D" id="2.60.40.10">
    <property type="entry name" value="Immunoglobulins"/>
    <property type="match status" value="1"/>
</dbReference>
<keyword evidence="4" id="KW-0547">Nucleotide-binding</keyword>
<feature type="compositionally biased region" description="Low complexity" evidence="7">
    <location>
        <begin position="330"/>
        <end position="349"/>
    </location>
</feature>
<proteinExistence type="predicted"/>
<dbReference type="EC" id="2.7.11.1" evidence="1"/>
<feature type="compositionally biased region" description="Pro residues" evidence="7">
    <location>
        <begin position="300"/>
        <end position="311"/>
    </location>
</feature>
<feature type="region of interest" description="Disordered" evidence="7">
    <location>
        <begin position="281"/>
        <end position="508"/>
    </location>
</feature>
<evidence type="ECO:0000313" key="10">
    <source>
        <dbReference type="EMBL" id="WAE73897.1"/>
    </source>
</evidence>
<dbReference type="EMBL" id="CP113264">
    <property type="protein sequence ID" value="WAE73897.1"/>
    <property type="molecule type" value="Genomic_DNA"/>
</dbReference>
<dbReference type="SUPFAM" id="SSF49265">
    <property type="entry name" value="Fibronectin type III"/>
    <property type="match status" value="1"/>
</dbReference>
<dbReference type="Proteomes" id="UP001156498">
    <property type="component" value="Chromosome"/>
</dbReference>
<evidence type="ECO:0000259" key="9">
    <source>
        <dbReference type="PROSITE" id="PS50011"/>
    </source>
</evidence>
<keyword evidence="8" id="KW-0812">Transmembrane</keyword>
<feature type="compositionally biased region" description="Low complexity" evidence="7">
    <location>
        <begin position="410"/>
        <end position="427"/>
    </location>
</feature>
<dbReference type="PANTHER" id="PTHR43289:SF6">
    <property type="entry name" value="SERINE_THREONINE-PROTEIN KINASE NEKL-3"/>
    <property type="match status" value="1"/>
</dbReference>
<evidence type="ECO:0000256" key="4">
    <source>
        <dbReference type="ARBA" id="ARBA00022741"/>
    </source>
</evidence>
<evidence type="ECO:0000256" key="3">
    <source>
        <dbReference type="ARBA" id="ARBA00022679"/>
    </source>
</evidence>